<evidence type="ECO:0000259" key="9">
    <source>
        <dbReference type="Pfam" id="PF00535"/>
    </source>
</evidence>
<dbReference type="EMBL" id="CP021106">
    <property type="protein sequence ID" value="ARO86454.1"/>
    <property type="molecule type" value="Genomic_DNA"/>
</dbReference>
<evidence type="ECO:0000256" key="6">
    <source>
        <dbReference type="ARBA" id="ARBA00022989"/>
    </source>
</evidence>
<evidence type="ECO:0000259" key="10">
    <source>
        <dbReference type="Pfam" id="PF04138"/>
    </source>
</evidence>
<keyword evidence="7 8" id="KW-0472">Membrane</keyword>
<feature type="transmembrane region" description="Helical" evidence="8">
    <location>
        <begin position="660"/>
        <end position="680"/>
    </location>
</feature>
<feature type="transmembrane region" description="Helical" evidence="8">
    <location>
        <begin position="301"/>
        <end position="323"/>
    </location>
</feature>
<dbReference type="SUPFAM" id="SSF53448">
    <property type="entry name" value="Nucleotide-diphospho-sugar transferases"/>
    <property type="match status" value="1"/>
</dbReference>
<dbReference type="Proteomes" id="UP000012179">
    <property type="component" value="Chromosome"/>
</dbReference>
<accession>A0A1W6SKY2</accession>
<proteinExistence type="predicted"/>
<feature type="transmembrane region" description="Helical" evidence="8">
    <location>
        <begin position="363"/>
        <end position="383"/>
    </location>
</feature>
<gene>
    <name evidence="12" type="ORF">EBAPG3_000915</name>
</gene>
<evidence type="ECO:0000313" key="13">
    <source>
        <dbReference type="Proteomes" id="UP000012179"/>
    </source>
</evidence>
<feature type="transmembrane region" description="Helical" evidence="8">
    <location>
        <begin position="598"/>
        <end position="619"/>
    </location>
</feature>
<dbReference type="OrthoDB" id="8933800at2"/>
<dbReference type="GO" id="GO:0016763">
    <property type="term" value="F:pentosyltransferase activity"/>
    <property type="evidence" value="ECO:0007669"/>
    <property type="project" value="TreeGrafter"/>
</dbReference>
<dbReference type="AlphaFoldDB" id="A0A1W6SKY2"/>
<dbReference type="PANTHER" id="PTHR33908:SF11">
    <property type="entry name" value="MEMBRANE PROTEIN"/>
    <property type="match status" value="1"/>
</dbReference>
<feature type="transmembrane region" description="Helical" evidence="8">
    <location>
        <begin position="463"/>
        <end position="496"/>
    </location>
</feature>
<sequence>MIRFSVVIPTLNEANNIDSLLACLFAVDLPPGSFEVIFVDDGSLDGTPEKIRAWEGRANVRLIERKSRPDLQASILAGVAVARSDVVVAMAANLSYPSEQLPAIVAPVLDGSYDVAIGSRYASGGSTEGGPLHRRWLSRIGNWLARLIFDVDDVTSEFFAFRRELASTIAGQGQENKILLELLMAGLGKLKVVEVPIHFRGRKRGISELPFSHPWSYLQRLMTLAGGSVTTGTANRFAATTLLCVIIDAGLFQLLMSSGTGLALAHMMSFLAAAMVNYTLDSKWSFWLRHPRPLRWHQTGRFLMVGGMALLIRGGVLALLIHGWHVPPILAIFPAIATTAAINYLGAAFYVFPAKQNSCSSDIRWRVASIGIVVLIILLRLIYVGEGQLIPDEAYYWNYAQHMDLSFYDHPPMVAWLIWLGTAIAGNNEFGVRIGAFVSGLVTMGYLYALARNLYDKSTGMRTVLLLAILPFSFATGMLMTADAPVIAAWAATLYYMERALIAGRSSAWLGMGIAFGLGLLSKYTLGLLGIAALLFVILDPTARRWMRRPHPYLAAMLALLLFSPVIIWNMEHQWASLSFQSSRIKGVGDDQFSTHLLFLNLLVLLTPVGLLAAVLALLPHDGHDKSQSARRRRLFVWVFTGTPLAIFFVLSMFDSLRFHWTAPLWLAVLPSIAWMMGATGDLRGITRSLQAAWKPTIAICIFLYALILHYAVLGIPGVPYPTYLNHYFWREATGEVEKIVEEVQHQSGQKPLVVGMSKWPIASSLSFYNRKEPMDIRSRNMFGDSGAMYQFWYPSEPPTTRPIILVSIEKKHLECDRWGNDITRMLDRPGPIESLLILRENKPLRWVYYRVAHGYLGIIHHGC</sequence>
<evidence type="ECO:0000256" key="2">
    <source>
        <dbReference type="ARBA" id="ARBA00022475"/>
    </source>
</evidence>
<dbReference type="KEGG" id="nlc:EBAPG3_000915"/>
<evidence type="ECO:0000256" key="3">
    <source>
        <dbReference type="ARBA" id="ARBA00022676"/>
    </source>
</evidence>
<evidence type="ECO:0000256" key="1">
    <source>
        <dbReference type="ARBA" id="ARBA00004651"/>
    </source>
</evidence>
<feature type="transmembrane region" description="Helical" evidence="8">
    <location>
        <begin position="262"/>
        <end position="280"/>
    </location>
</feature>
<dbReference type="InterPro" id="IPR050297">
    <property type="entry name" value="LipidA_mod_glycosyltrf_83"/>
</dbReference>
<evidence type="ECO:0000256" key="8">
    <source>
        <dbReference type="SAM" id="Phobius"/>
    </source>
</evidence>
<dbReference type="eggNOG" id="COG1807">
    <property type="taxonomic scope" value="Bacteria"/>
</dbReference>
<feature type="transmembrane region" description="Helical" evidence="8">
    <location>
        <begin position="692"/>
        <end position="713"/>
    </location>
</feature>
<evidence type="ECO:0000259" key="11">
    <source>
        <dbReference type="Pfam" id="PF13231"/>
    </source>
</evidence>
<dbReference type="InterPro" id="IPR001173">
    <property type="entry name" value="Glyco_trans_2-like"/>
</dbReference>
<evidence type="ECO:0000256" key="5">
    <source>
        <dbReference type="ARBA" id="ARBA00022692"/>
    </source>
</evidence>
<feature type="domain" description="Glycosyltransferase RgtA/B/C/D-like" evidence="11">
    <location>
        <begin position="409"/>
        <end position="569"/>
    </location>
</feature>
<keyword evidence="3 12" id="KW-0328">Glycosyltransferase</keyword>
<dbReference type="InterPro" id="IPR038731">
    <property type="entry name" value="RgtA/B/C-like"/>
</dbReference>
<dbReference type="InterPro" id="IPR007267">
    <property type="entry name" value="GtrA_DPMS_TM"/>
</dbReference>
<evidence type="ECO:0000313" key="12">
    <source>
        <dbReference type="EMBL" id="ARO86454.1"/>
    </source>
</evidence>
<feature type="domain" description="Glycosyltransferase 2-like" evidence="9">
    <location>
        <begin position="5"/>
        <end position="165"/>
    </location>
</feature>
<dbReference type="PANTHER" id="PTHR33908">
    <property type="entry name" value="MANNOSYLTRANSFERASE YKCB-RELATED"/>
    <property type="match status" value="1"/>
</dbReference>
<dbReference type="eggNOG" id="COG0463">
    <property type="taxonomic scope" value="Bacteria"/>
</dbReference>
<keyword evidence="13" id="KW-1185">Reference proteome</keyword>
<dbReference type="Pfam" id="PF00535">
    <property type="entry name" value="Glycos_transf_2"/>
    <property type="match status" value="1"/>
</dbReference>
<dbReference type="Pfam" id="PF13231">
    <property type="entry name" value="PMT_2"/>
    <property type="match status" value="1"/>
</dbReference>
<dbReference type="GO" id="GO:0005886">
    <property type="term" value="C:plasma membrane"/>
    <property type="evidence" value="ECO:0007669"/>
    <property type="project" value="UniProtKB-SubCell"/>
</dbReference>
<dbReference type="InterPro" id="IPR029044">
    <property type="entry name" value="Nucleotide-diphossugar_trans"/>
</dbReference>
<evidence type="ECO:0000256" key="4">
    <source>
        <dbReference type="ARBA" id="ARBA00022679"/>
    </source>
</evidence>
<protein>
    <submittedName>
        <fullName evidence="12">Dolichyl-phosphate beta-D-mannosyltransferase</fullName>
    </submittedName>
</protein>
<dbReference type="Gene3D" id="3.90.550.10">
    <property type="entry name" value="Spore Coat Polysaccharide Biosynthesis Protein SpsA, Chain A"/>
    <property type="match status" value="1"/>
</dbReference>
<keyword evidence="4 12" id="KW-0808">Transferase</keyword>
<name>A0A1W6SKY2_9PROT</name>
<feature type="transmembrane region" description="Helical" evidence="8">
    <location>
        <begin position="430"/>
        <end position="451"/>
    </location>
</feature>
<keyword evidence="6 8" id="KW-1133">Transmembrane helix</keyword>
<organism evidence="12 13">
    <name type="scientific">Nitrosospira lacus</name>
    <dbReference type="NCBI Taxonomy" id="1288494"/>
    <lineage>
        <taxon>Bacteria</taxon>
        <taxon>Pseudomonadati</taxon>
        <taxon>Pseudomonadota</taxon>
        <taxon>Betaproteobacteria</taxon>
        <taxon>Nitrosomonadales</taxon>
        <taxon>Nitrosomonadaceae</taxon>
        <taxon>Nitrosospira</taxon>
    </lineage>
</organism>
<feature type="transmembrane region" description="Helical" evidence="8">
    <location>
        <begin position="635"/>
        <end position="654"/>
    </location>
</feature>
<evidence type="ECO:0000256" key="7">
    <source>
        <dbReference type="ARBA" id="ARBA00023136"/>
    </source>
</evidence>
<dbReference type="Pfam" id="PF04138">
    <property type="entry name" value="GtrA_DPMS_TM"/>
    <property type="match status" value="1"/>
</dbReference>
<feature type="transmembrane region" description="Helical" evidence="8">
    <location>
        <begin position="508"/>
        <end position="539"/>
    </location>
</feature>
<feature type="transmembrane region" description="Helical" evidence="8">
    <location>
        <begin position="329"/>
        <end position="351"/>
    </location>
</feature>
<comment type="subcellular location">
    <subcellularLocation>
        <location evidence="1">Cell membrane</location>
        <topology evidence="1">Multi-pass membrane protein</topology>
    </subcellularLocation>
</comment>
<reference evidence="12 13" key="1">
    <citation type="journal article" date="2015" name="Int. J. Syst. Evol. Microbiol.">
        <title>Nitrosospira lacus sp. nov., a psychrotolerant, ammonia-oxidizing bacterium from sandy lake sediment.</title>
        <authorList>
            <person name="Urakawa H."/>
            <person name="Garcia J.C."/>
            <person name="Nielsen J.L."/>
            <person name="Le V.Q."/>
            <person name="Kozlowski J.A."/>
            <person name="Stein L.Y."/>
            <person name="Lim C.K."/>
            <person name="Pommerening-Roser A."/>
            <person name="Martens-Habbena W."/>
            <person name="Stahl D.A."/>
            <person name="Klotz M.G."/>
        </authorList>
    </citation>
    <scope>NUCLEOTIDE SEQUENCE [LARGE SCALE GENOMIC DNA]</scope>
    <source>
        <strain evidence="12 13">APG3</strain>
    </source>
</reference>
<dbReference type="RefSeq" id="WP_004180751.1">
    <property type="nucleotide sequence ID" value="NZ_CP021106.3"/>
</dbReference>
<dbReference type="GO" id="GO:0009103">
    <property type="term" value="P:lipopolysaccharide biosynthetic process"/>
    <property type="evidence" value="ECO:0007669"/>
    <property type="project" value="UniProtKB-ARBA"/>
</dbReference>
<feature type="domain" description="GtrA/DPMS transmembrane" evidence="10">
    <location>
        <begin position="236"/>
        <end position="352"/>
    </location>
</feature>
<keyword evidence="2" id="KW-1003">Cell membrane</keyword>
<keyword evidence="5 8" id="KW-0812">Transmembrane</keyword>
<feature type="transmembrane region" description="Helical" evidence="8">
    <location>
        <begin position="551"/>
        <end position="571"/>
    </location>
</feature>